<dbReference type="Proteomes" id="UP001201273">
    <property type="component" value="Unassembled WGS sequence"/>
</dbReference>
<protein>
    <submittedName>
        <fullName evidence="1">HAD-IIB family hydrolase</fullName>
    </submittedName>
</protein>
<accession>A0ABS8W505</accession>
<dbReference type="InterPro" id="IPR006379">
    <property type="entry name" value="HAD-SF_hydro_IIB"/>
</dbReference>
<reference evidence="1 2" key="1">
    <citation type="journal article" date="2022" name="Environ. Microbiol. Rep.">
        <title>Eco-phylogenetic analyses reveal divergent evolution of vitamin B12 metabolism in the marine bacterial family 'Psychromonadaceae'.</title>
        <authorList>
            <person name="Jin X."/>
            <person name="Yang Y."/>
            <person name="Cao H."/>
            <person name="Gao B."/>
            <person name="Zhao Z."/>
        </authorList>
    </citation>
    <scope>NUCLEOTIDE SEQUENCE [LARGE SCALE GENOMIC DNA]</scope>
    <source>
        <strain evidence="1 2">MKS20</strain>
    </source>
</reference>
<dbReference type="InterPro" id="IPR023214">
    <property type="entry name" value="HAD_sf"/>
</dbReference>
<dbReference type="EMBL" id="JAIMJA010000001">
    <property type="protein sequence ID" value="MCE2593370.1"/>
    <property type="molecule type" value="Genomic_DNA"/>
</dbReference>
<dbReference type="RefSeq" id="WP_233050983.1">
    <property type="nucleotide sequence ID" value="NZ_JAIMJA010000001.1"/>
</dbReference>
<gene>
    <name evidence="1" type="ORF">K6Y31_00865</name>
</gene>
<dbReference type="Pfam" id="PF08282">
    <property type="entry name" value="Hydrolase_3"/>
    <property type="match status" value="1"/>
</dbReference>
<dbReference type="InterPro" id="IPR036412">
    <property type="entry name" value="HAD-like_sf"/>
</dbReference>
<sequence>MTIKPDLNPIKVLFTDVDDTLTLAGKLPAETLVALYRLQQAGIQVVPVTGACAGWCDQIARLWPVSAVIGENGAFTIESEGEQLSYIDSCDRQARKANRQRLSKLATEIVCTYPKLQLAQDNDYRRYDVAIDFNQAVSGVSAEQVASVLAFIRQRGVNATASSIHINMWLGDNDKLKGARDWLARHHQFDSDQIQQHCAFIGDSANDDVMFGFFKQSIGVANIKQHWHLLTNKPSTVMNKPGGLGFAAWVSDYLDTHP</sequence>
<evidence type="ECO:0000313" key="2">
    <source>
        <dbReference type="Proteomes" id="UP001201273"/>
    </source>
</evidence>
<name>A0ABS8W505_9GAMM</name>
<dbReference type="Gene3D" id="3.90.1070.10">
    <property type="match status" value="1"/>
</dbReference>
<dbReference type="Gene3D" id="3.40.50.1000">
    <property type="entry name" value="HAD superfamily/HAD-like"/>
    <property type="match status" value="1"/>
</dbReference>
<comment type="caution">
    <text evidence="1">The sequence shown here is derived from an EMBL/GenBank/DDBJ whole genome shotgun (WGS) entry which is preliminary data.</text>
</comment>
<keyword evidence="1" id="KW-0378">Hydrolase</keyword>
<dbReference type="SUPFAM" id="SSF56784">
    <property type="entry name" value="HAD-like"/>
    <property type="match status" value="1"/>
</dbReference>
<dbReference type="PANTHER" id="PTHR10000">
    <property type="entry name" value="PHOSPHOSERINE PHOSPHATASE"/>
    <property type="match status" value="1"/>
</dbReference>
<evidence type="ECO:0000313" key="1">
    <source>
        <dbReference type="EMBL" id="MCE2593370.1"/>
    </source>
</evidence>
<dbReference type="PANTHER" id="PTHR10000:SF8">
    <property type="entry name" value="HAD SUPERFAMILY HYDROLASE-LIKE, TYPE 3"/>
    <property type="match status" value="1"/>
</dbReference>
<dbReference type="GO" id="GO:0016787">
    <property type="term" value="F:hydrolase activity"/>
    <property type="evidence" value="ECO:0007669"/>
    <property type="project" value="UniProtKB-KW"/>
</dbReference>
<keyword evidence="2" id="KW-1185">Reference proteome</keyword>
<dbReference type="NCBIfam" id="TIGR01484">
    <property type="entry name" value="HAD-SF-IIB"/>
    <property type="match status" value="1"/>
</dbReference>
<proteinExistence type="predicted"/>
<organism evidence="1 2">
    <name type="scientific">Motilimonas cestriensis</name>
    <dbReference type="NCBI Taxonomy" id="2742685"/>
    <lineage>
        <taxon>Bacteria</taxon>
        <taxon>Pseudomonadati</taxon>
        <taxon>Pseudomonadota</taxon>
        <taxon>Gammaproteobacteria</taxon>
        <taxon>Alteromonadales</taxon>
        <taxon>Alteromonadales genera incertae sedis</taxon>
        <taxon>Motilimonas</taxon>
    </lineage>
</organism>